<sequence>MSCSEDNLIVMAVACAYAIKKTKKKFESVVSHGLKTELRLQPDDWRNYLRMDEETYIELLNLVTPFIKRKDTIMRTAITPHERLTATLRFLATGRNYEDLKFSTIISPQALSQIIPETCEAIYQSLHKEYMKIWFAKGKGVLGIIR</sequence>
<protein>
    <submittedName>
        <fullName evidence="1">Uncharacterized protein</fullName>
    </submittedName>
</protein>
<dbReference type="EMBL" id="JAPWTK010000001">
    <property type="protein sequence ID" value="KAJ8963117.1"/>
    <property type="molecule type" value="Genomic_DNA"/>
</dbReference>
<accession>A0AAV8ZHQ7</accession>
<name>A0AAV8ZHQ7_9CUCU</name>
<dbReference type="AlphaFoldDB" id="A0AAV8ZHQ7"/>
<proteinExistence type="predicted"/>
<reference evidence="1" key="1">
    <citation type="journal article" date="2023" name="Insect Mol. Biol.">
        <title>Genome sequencing provides insights into the evolution of gene families encoding plant cell wall-degrading enzymes in longhorned beetles.</title>
        <authorList>
            <person name="Shin N.R."/>
            <person name="Okamura Y."/>
            <person name="Kirsch R."/>
            <person name="Pauchet Y."/>
        </authorList>
    </citation>
    <scope>NUCLEOTIDE SEQUENCE</scope>
    <source>
        <strain evidence="1">AMC_N1</strain>
    </source>
</reference>
<evidence type="ECO:0000313" key="1">
    <source>
        <dbReference type="EMBL" id="KAJ8963117.1"/>
    </source>
</evidence>
<dbReference type="Proteomes" id="UP001162162">
    <property type="component" value="Unassembled WGS sequence"/>
</dbReference>
<organism evidence="1 2">
    <name type="scientific">Aromia moschata</name>
    <dbReference type="NCBI Taxonomy" id="1265417"/>
    <lineage>
        <taxon>Eukaryota</taxon>
        <taxon>Metazoa</taxon>
        <taxon>Ecdysozoa</taxon>
        <taxon>Arthropoda</taxon>
        <taxon>Hexapoda</taxon>
        <taxon>Insecta</taxon>
        <taxon>Pterygota</taxon>
        <taxon>Neoptera</taxon>
        <taxon>Endopterygota</taxon>
        <taxon>Coleoptera</taxon>
        <taxon>Polyphaga</taxon>
        <taxon>Cucujiformia</taxon>
        <taxon>Chrysomeloidea</taxon>
        <taxon>Cerambycidae</taxon>
        <taxon>Cerambycinae</taxon>
        <taxon>Callichromatini</taxon>
        <taxon>Aromia</taxon>
    </lineage>
</organism>
<evidence type="ECO:0000313" key="2">
    <source>
        <dbReference type="Proteomes" id="UP001162162"/>
    </source>
</evidence>
<keyword evidence="2" id="KW-1185">Reference proteome</keyword>
<gene>
    <name evidence="1" type="ORF">NQ318_018582</name>
</gene>
<comment type="caution">
    <text evidence="1">The sequence shown here is derived from an EMBL/GenBank/DDBJ whole genome shotgun (WGS) entry which is preliminary data.</text>
</comment>